<gene>
    <name evidence="1" type="ORF">JCR33_22220</name>
</gene>
<dbReference type="GO" id="GO:0006508">
    <property type="term" value="P:proteolysis"/>
    <property type="evidence" value="ECO:0007669"/>
    <property type="project" value="InterPro"/>
</dbReference>
<accession>A0A934IUK2</accession>
<dbReference type="InterPro" id="IPR015500">
    <property type="entry name" value="Peptidase_S8_subtilisin-rel"/>
</dbReference>
<dbReference type="PRINTS" id="PR00723">
    <property type="entry name" value="SUBTILISIN"/>
</dbReference>
<comment type="caution">
    <text evidence="1">The sequence shown here is derived from an EMBL/GenBank/DDBJ whole genome shotgun (WGS) entry which is preliminary data.</text>
</comment>
<dbReference type="Proteomes" id="UP000609531">
    <property type="component" value="Unassembled WGS sequence"/>
</dbReference>
<keyword evidence="2" id="KW-1185">Reference proteome</keyword>
<sequence length="691" mass="74212">MPMQWTTPTPIPPAAGAADPAWHFLTAVSAPEDAIVRPLLVTLAMTRQGARELMNARWNRGPGQHRPLLRKIADRLDAIDVDAVEVFLAADRHEFPIVGVEFDVQPDEMPFLGDIAALTRRHDGLWLAPAPLDEIGPLWAAAIVDYERRAIGPVPEPADHIAANAVVMAIIDDGIAIANDRFRRSAGETRVETFVSLRLAGGHVTAHRFEREEIDQLVANAGGDERMVYRMMDLIDPASDRRQPLRFSRSHGTHVLDLMAGDAWRGRPQTPEERPIIAVNVPSEAIEDRSDSLMPASLDRALREVLLAAVRLGIRMSVDPDAPSFPPLVLNLSFGMFAGPCDGMGKNERLLRRFLEIYRALPGAPRCEITVAAGNSFQSRAMANTHLATGEPLTLDWSVLPDDKTSSFVEIWLPERSSGGAEISVTLTPPGGPVSPPSRLGEMIDLSAGGDAAARIYHQEVSRQGGPAVREVVTLAVRPTTGDRPGVVVAPAGIWTLTLTGTPVEGVTVEVDIRTQRDDKVTFRPPRGRQSYFDDPNYRRFDATGRMINDTNGEVGPVTRSRTLNAYASGPEAGGPLLVAGVRRTDLSPALYSTAGPSAGGRPGPTVCAQSEGSPSHIGVLATGTYSGSVAAMRGTSVAAPQAARQIANAIAAGLPSTAGMAPLDPGVRDRLGTHRVDVVVSETEMRRFRV</sequence>
<organism evidence="1 2">
    <name type="scientific">Acuticoccus mangrovi</name>
    <dbReference type="NCBI Taxonomy" id="2796142"/>
    <lineage>
        <taxon>Bacteria</taxon>
        <taxon>Pseudomonadati</taxon>
        <taxon>Pseudomonadota</taxon>
        <taxon>Alphaproteobacteria</taxon>
        <taxon>Hyphomicrobiales</taxon>
        <taxon>Amorphaceae</taxon>
        <taxon>Acuticoccus</taxon>
    </lineage>
</organism>
<name>A0A934IUK2_9HYPH</name>
<protein>
    <submittedName>
        <fullName evidence="1">S8 family serine peptidase</fullName>
    </submittedName>
</protein>
<proteinExistence type="predicted"/>
<dbReference type="RefSeq" id="WP_198884335.1">
    <property type="nucleotide sequence ID" value="NZ_JAEKJA010000027.1"/>
</dbReference>
<dbReference type="Gene3D" id="3.40.50.200">
    <property type="entry name" value="Peptidase S8/S53 domain"/>
    <property type="match status" value="1"/>
</dbReference>
<dbReference type="Gene3D" id="2.60.120.1290">
    <property type="match status" value="1"/>
</dbReference>
<dbReference type="InterPro" id="IPR036852">
    <property type="entry name" value="Peptidase_S8/S53_dom_sf"/>
</dbReference>
<evidence type="ECO:0000313" key="2">
    <source>
        <dbReference type="Proteomes" id="UP000609531"/>
    </source>
</evidence>
<dbReference type="SUPFAM" id="SSF52743">
    <property type="entry name" value="Subtilisin-like"/>
    <property type="match status" value="1"/>
</dbReference>
<evidence type="ECO:0000313" key="1">
    <source>
        <dbReference type="EMBL" id="MBJ3778432.1"/>
    </source>
</evidence>
<dbReference type="AlphaFoldDB" id="A0A934IUK2"/>
<dbReference type="EMBL" id="JAEKJA010000027">
    <property type="protein sequence ID" value="MBJ3778432.1"/>
    <property type="molecule type" value="Genomic_DNA"/>
</dbReference>
<dbReference type="GO" id="GO:0004252">
    <property type="term" value="F:serine-type endopeptidase activity"/>
    <property type="evidence" value="ECO:0007669"/>
    <property type="project" value="InterPro"/>
</dbReference>
<reference evidence="1" key="1">
    <citation type="submission" date="2020-12" db="EMBL/GenBank/DDBJ databases">
        <title>Bacterial taxonomy.</title>
        <authorList>
            <person name="Pan X."/>
        </authorList>
    </citation>
    <scope>NUCLEOTIDE SEQUENCE</scope>
    <source>
        <strain evidence="1">B2012</strain>
    </source>
</reference>